<dbReference type="GO" id="GO:0004519">
    <property type="term" value="F:endonuclease activity"/>
    <property type="evidence" value="ECO:0007669"/>
    <property type="project" value="UniProtKB-KW"/>
</dbReference>
<dbReference type="InterPro" id="IPR012337">
    <property type="entry name" value="RNaseH-like_sf"/>
</dbReference>
<keyword evidence="2" id="KW-0808">Transferase</keyword>
<gene>
    <name evidence="9" type="ORF">Ocin01_17416</name>
</gene>
<evidence type="ECO:0000256" key="3">
    <source>
        <dbReference type="ARBA" id="ARBA00022695"/>
    </source>
</evidence>
<evidence type="ECO:0000256" key="4">
    <source>
        <dbReference type="ARBA" id="ARBA00022722"/>
    </source>
</evidence>
<dbReference type="GO" id="GO:0003676">
    <property type="term" value="F:nucleic acid binding"/>
    <property type="evidence" value="ECO:0007669"/>
    <property type="project" value="InterPro"/>
</dbReference>
<dbReference type="PANTHER" id="PTHR37984">
    <property type="entry name" value="PROTEIN CBG26694"/>
    <property type="match status" value="1"/>
</dbReference>
<keyword evidence="4" id="KW-0540">Nuclease</keyword>
<dbReference type="GO" id="GO:0042575">
    <property type="term" value="C:DNA polymerase complex"/>
    <property type="evidence" value="ECO:0007669"/>
    <property type="project" value="UniProtKB-ARBA"/>
</dbReference>
<sequence>MERGGCSCKPTSRSTSCLGSSHALALNLNADQQVAINTFLAQQVVSASSNVRVSGMHAKLPIPDSFCESLRQYSNSERRKKLLWSRQQTLHESVEQYVNEMVNLAKQIDPTEVEHISVLRAKSSLVPDLRLYIQVGDPATLTVNGLLEKAADAIEALAAKDRSTVDKKGIKRLQGMCAFLISFIPNFSTLFQPLSKLLSKKVSFTWDNEQQLAFENLKKILGQDIVLQGLDYKFPIYIRTDSSDYGIGGCLCQEIDGTERIACYASKTLSIAESKYNICEKECYAILFCIRKFQPFLLGEKFIVYTDNRALTFLKTMNDKSRNLANWSHEIERWGCEIKFCPGKQNVVADCLSRAPLDPSPGEPDHLTSRSNSLASSAFHKYKIENGILYRKIFPFDCKRHHDIVHPIPDNGTESTETESGSSSLSRTATHLKCADDEYLSEQIDFEFVPVVPESLKYMSYFHDTPESGHFGISKTQDAIKRRFYWHNMNRDIASYVRSCDVCQRYKSDNMKRKGFLGDVPVAKSVQETLFIDFIGPYTVSKRRNRFCLVVVDQLSSWVELKPMSTATSSKVVDFLEEIFCRFGVPKVIMSDNAQNLIGKTMKHFLKQWGVKHVVTSAYHPQSNRAERTNKDLVRMIASFCQESQKDWDLHLQSFALALRSHVNDTLKVTPSQVMLGRHIALPIDRSLQANTSENYDLDARELASCLPTKMKELIEYITKNIHESHLKNKHYYDKKRRHYEFNMGEQFASALYWRRQGLKVLALSSSAHQFRVELNSSDDSRFQHHPTPEKARDFKLGKRHIIPIFDIPSDKNFINRLRLKKQRVKERFINAERKLAGQGPVMLVNTPARKLRQRLRKKRNVKRKRRKGQQRQRLLQKLVVGRECASATIKLSRS</sequence>
<dbReference type="FunFam" id="1.10.340.70:FF:000001">
    <property type="entry name" value="Retrovirus-related Pol polyprotein from transposon gypsy-like Protein"/>
    <property type="match status" value="1"/>
</dbReference>
<dbReference type="InterPro" id="IPR050951">
    <property type="entry name" value="Retrovirus_Pol_polyprotein"/>
</dbReference>
<dbReference type="PANTHER" id="PTHR37984:SF5">
    <property type="entry name" value="PROTEIN NYNRIN-LIKE"/>
    <property type="match status" value="1"/>
</dbReference>
<evidence type="ECO:0000256" key="1">
    <source>
        <dbReference type="ARBA" id="ARBA00012493"/>
    </source>
</evidence>
<keyword evidence="6" id="KW-0378">Hydrolase</keyword>
<dbReference type="EC" id="2.7.7.49" evidence="1"/>
<protein>
    <recommendedName>
        <fullName evidence="1">RNA-directed DNA polymerase</fullName>
        <ecNumber evidence="1">2.7.7.49</ecNumber>
    </recommendedName>
</protein>
<evidence type="ECO:0000313" key="10">
    <source>
        <dbReference type="Proteomes" id="UP000094527"/>
    </source>
</evidence>
<dbReference type="STRING" id="48709.A0A1D2M8F5"/>
<dbReference type="InterPro" id="IPR043128">
    <property type="entry name" value="Rev_trsase/Diguanyl_cyclase"/>
</dbReference>
<feature type="domain" description="Integrase catalytic" evidence="8">
    <location>
        <begin position="517"/>
        <end position="679"/>
    </location>
</feature>
<evidence type="ECO:0000256" key="5">
    <source>
        <dbReference type="ARBA" id="ARBA00022759"/>
    </source>
</evidence>
<dbReference type="SUPFAM" id="SSF56672">
    <property type="entry name" value="DNA/RNA polymerases"/>
    <property type="match status" value="1"/>
</dbReference>
<dbReference type="Pfam" id="PF00665">
    <property type="entry name" value="rve"/>
    <property type="match status" value="1"/>
</dbReference>
<dbReference type="Pfam" id="PF17921">
    <property type="entry name" value="Integrase_H2C2"/>
    <property type="match status" value="1"/>
</dbReference>
<dbReference type="Gene3D" id="3.30.420.10">
    <property type="entry name" value="Ribonuclease H-like superfamily/Ribonuclease H"/>
    <property type="match status" value="1"/>
</dbReference>
<dbReference type="OrthoDB" id="8061593at2759"/>
<dbReference type="AlphaFoldDB" id="A0A1D2M8F5"/>
<evidence type="ECO:0000256" key="6">
    <source>
        <dbReference type="ARBA" id="ARBA00022801"/>
    </source>
</evidence>
<dbReference type="InterPro" id="IPR041373">
    <property type="entry name" value="RT_RNaseH"/>
</dbReference>
<dbReference type="FunFam" id="3.10.20.370:FF:000001">
    <property type="entry name" value="Retrovirus-related Pol polyprotein from transposon 17.6-like protein"/>
    <property type="match status" value="1"/>
</dbReference>
<evidence type="ECO:0000313" key="9">
    <source>
        <dbReference type="EMBL" id="ODM89266.1"/>
    </source>
</evidence>
<keyword evidence="5" id="KW-0255">Endonuclease</keyword>
<evidence type="ECO:0000256" key="7">
    <source>
        <dbReference type="ARBA" id="ARBA00022918"/>
    </source>
</evidence>
<dbReference type="Gene3D" id="3.30.70.270">
    <property type="match status" value="1"/>
</dbReference>
<dbReference type="Proteomes" id="UP000094527">
    <property type="component" value="Unassembled WGS sequence"/>
</dbReference>
<comment type="caution">
    <text evidence="9">The sequence shown here is derived from an EMBL/GenBank/DDBJ whole genome shotgun (WGS) entry which is preliminary data.</text>
</comment>
<keyword evidence="7" id="KW-0695">RNA-directed DNA polymerase</keyword>
<dbReference type="InterPro" id="IPR036397">
    <property type="entry name" value="RNaseH_sf"/>
</dbReference>
<dbReference type="GO" id="GO:0015074">
    <property type="term" value="P:DNA integration"/>
    <property type="evidence" value="ECO:0007669"/>
    <property type="project" value="InterPro"/>
</dbReference>
<organism evidence="9 10">
    <name type="scientific">Orchesella cincta</name>
    <name type="common">Springtail</name>
    <name type="synonym">Podura cincta</name>
    <dbReference type="NCBI Taxonomy" id="48709"/>
    <lineage>
        <taxon>Eukaryota</taxon>
        <taxon>Metazoa</taxon>
        <taxon>Ecdysozoa</taxon>
        <taxon>Arthropoda</taxon>
        <taxon>Hexapoda</taxon>
        <taxon>Collembola</taxon>
        <taxon>Entomobryomorpha</taxon>
        <taxon>Entomobryoidea</taxon>
        <taxon>Orchesellidae</taxon>
        <taxon>Orchesellinae</taxon>
        <taxon>Orchesella</taxon>
    </lineage>
</organism>
<reference evidence="9 10" key="1">
    <citation type="journal article" date="2016" name="Genome Biol. Evol.">
        <title>Gene Family Evolution Reflects Adaptation to Soil Environmental Stressors in the Genome of the Collembolan Orchesella cincta.</title>
        <authorList>
            <person name="Faddeeva-Vakhrusheva A."/>
            <person name="Derks M.F."/>
            <person name="Anvar S.Y."/>
            <person name="Agamennone V."/>
            <person name="Suring W."/>
            <person name="Smit S."/>
            <person name="van Straalen N.M."/>
            <person name="Roelofs D."/>
        </authorList>
    </citation>
    <scope>NUCLEOTIDE SEQUENCE [LARGE SCALE GENOMIC DNA]</scope>
    <source>
        <tissue evidence="9">Mixed pool</tissue>
    </source>
</reference>
<evidence type="ECO:0000256" key="2">
    <source>
        <dbReference type="ARBA" id="ARBA00022679"/>
    </source>
</evidence>
<dbReference type="InterPro" id="IPR043502">
    <property type="entry name" value="DNA/RNA_pol_sf"/>
</dbReference>
<proteinExistence type="predicted"/>
<dbReference type="EMBL" id="LJIJ01002761">
    <property type="protein sequence ID" value="ODM89266.1"/>
    <property type="molecule type" value="Genomic_DNA"/>
</dbReference>
<dbReference type="SUPFAM" id="SSF53098">
    <property type="entry name" value="Ribonuclease H-like"/>
    <property type="match status" value="1"/>
</dbReference>
<dbReference type="InterPro" id="IPR001584">
    <property type="entry name" value="Integrase_cat-core"/>
</dbReference>
<dbReference type="InterPro" id="IPR041588">
    <property type="entry name" value="Integrase_H2C2"/>
</dbReference>
<dbReference type="GO" id="GO:0003964">
    <property type="term" value="F:RNA-directed DNA polymerase activity"/>
    <property type="evidence" value="ECO:0007669"/>
    <property type="project" value="UniProtKB-KW"/>
</dbReference>
<dbReference type="Gene3D" id="3.10.20.370">
    <property type="match status" value="1"/>
</dbReference>
<accession>A0A1D2M8F5</accession>
<name>A0A1D2M8F5_ORCCI</name>
<keyword evidence="10" id="KW-1185">Reference proteome</keyword>
<dbReference type="PROSITE" id="PS50994">
    <property type="entry name" value="INTEGRASE"/>
    <property type="match status" value="1"/>
</dbReference>
<dbReference type="Pfam" id="PF17917">
    <property type="entry name" value="RT_RNaseH"/>
    <property type="match status" value="1"/>
</dbReference>
<dbReference type="Gene3D" id="1.10.340.70">
    <property type="match status" value="1"/>
</dbReference>
<dbReference type="CDD" id="cd09274">
    <property type="entry name" value="RNase_HI_RT_Ty3"/>
    <property type="match status" value="1"/>
</dbReference>
<evidence type="ECO:0000259" key="8">
    <source>
        <dbReference type="PROSITE" id="PS50994"/>
    </source>
</evidence>
<keyword evidence="3" id="KW-0548">Nucleotidyltransferase</keyword>